<sequence length="39" mass="4346">VTLDPTSNYFLWRAKGYLGPTSHCYLSTADGLRLVVACR</sequence>
<protein>
    <submittedName>
        <fullName evidence="1">Uncharacterized protein</fullName>
    </submittedName>
</protein>
<name>A0A382N6J8_9ZZZZ</name>
<proteinExistence type="predicted"/>
<dbReference type="AlphaFoldDB" id="A0A382N6J8"/>
<feature type="non-terminal residue" evidence="1">
    <location>
        <position position="39"/>
    </location>
</feature>
<evidence type="ECO:0000313" key="1">
    <source>
        <dbReference type="EMBL" id="SVC56360.1"/>
    </source>
</evidence>
<organism evidence="1">
    <name type="scientific">marine metagenome</name>
    <dbReference type="NCBI Taxonomy" id="408172"/>
    <lineage>
        <taxon>unclassified sequences</taxon>
        <taxon>metagenomes</taxon>
        <taxon>ecological metagenomes</taxon>
    </lineage>
</organism>
<accession>A0A382N6J8</accession>
<dbReference type="EMBL" id="UINC01098101">
    <property type="protein sequence ID" value="SVC56360.1"/>
    <property type="molecule type" value="Genomic_DNA"/>
</dbReference>
<reference evidence="1" key="1">
    <citation type="submission" date="2018-05" db="EMBL/GenBank/DDBJ databases">
        <authorList>
            <person name="Lanie J.A."/>
            <person name="Ng W.-L."/>
            <person name="Kazmierczak K.M."/>
            <person name="Andrzejewski T.M."/>
            <person name="Davidsen T.M."/>
            <person name="Wayne K.J."/>
            <person name="Tettelin H."/>
            <person name="Glass J.I."/>
            <person name="Rusch D."/>
            <person name="Podicherti R."/>
            <person name="Tsui H.-C.T."/>
            <person name="Winkler M.E."/>
        </authorList>
    </citation>
    <scope>NUCLEOTIDE SEQUENCE</scope>
</reference>
<gene>
    <name evidence="1" type="ORF">METZ01_LOCUS309214</name>
</gene>
<feature type="non-terminal residue" evidence="1">
    <location>
        <position position="1"/>
    </location>
</feature>